<protein>
    <submittedName>
        <fullName evidence="2">Lysine-specific demethylase 5D</fullName>
    </submittedName>
</protein>
<proteinExistence type="predicted"/>
<feature type="region of interest" description="Disordered" evidence="1">
    <location>
        <begin position="17"/>
        <end position="86"/>
    </location>
</feature>
<sequence length="103" mass="11882">MKLSCTQDIYICPACSPCTGLPTNHDRLTSGKLEEPKTPSPRHTNPRKKQKRDMFAPSDEDGSGFKYSNGTKCPRWKNRKPFRRVTKRRVELQSLSPFLCIKR</sequence>
<accession>A0A2K3M9X3</accession>
<dbReference type="STRING" id="57577.A0A2K3M9X3"/>
<organism evidence="2 3">
    <name type="scientific">Trifolium pratense</name>
    <name type="common">Red clover</name>
    <dbReference type="NCBI Taxonomy" id="57577"/>
    <lineage>
        <taxon>Eukaryota</taxon>
        <taxon>Viridiplantae</taxon>
        <taxon>Streptophyta</taxon>
        <taxon>Embryophyta</taxon>
        <taxon>Tracheophyta</taxon>
        <taxon>Spermatophyta</taxon>
        <taxon>Magnoliopsida</taxon>
        <taxon>eudicotyledons</taxon>
        <taxon>Gunneridae</taxon>
        <taxon>Pentapetalae</taxon>
        <taxon>rosids</taxon>
        <taxon>fabids</taxon>
        <taxon>Fabales</taxon>
        <taxon>Fabaceae</taxon>
        <taxon>Papilionoideae</taxon>
        <taxon>50 kb inversion clade</taxon>
        <taxon>NPAAA clade</taxon>
        <taxon>Hologalegina</taxon>
        <taxon>IRL clade</taxon>
        <taxon>Trifolieae</taxon>
        <taxon>Trifolium</taxon>
    </lineage>
</organism>
<evidence type="ECO:0000313" key="2">
    <source>
        <dbReference type="EMBL" id="PNX87585.1"/>
    </source>
</evidence>
<name>A0A2K3M9X3_TRIPR</name>
<feature type="compositionally biased region" description="Basic and acidic residues" evidence="1">
    <location>
        <begin position="24"/>
        <end position="37"/>
    </location>
</feature>
<dbReference type="GO" id="GO:0032259">
    <property type="term" value="P:methylation"/>
    <property type="evidence" value="ECO:0007669"/>
    <property type="project" value="UniProtKB-KW"/>
</dbReference>
<gene>
    <name evidence="2" type="ORF">L195_g043677</name>
</gene>
<dbReference type="GO" id="GO:0008168">
    <property type="term" value="F:methyltransferase activity"/>
    <property type="evidence" value="ECO:0007669"/>
    <property type="project" value="UniProtKB-KW"/>
</dbReference>
<reference evidence="2 3" key="1">
    <citation type="journal article" date="2014" name="Am. J. Bot.">
        <title>Genome assembly and annotation for red clover (Trifolium pratense; Fabaceae).</title>
        <authorList>
            <person name="Istvanek J."/>
            <person name="Jaros M."/>
            <person name="Krenek A."/>
            <person name="Repkova J."/>
        </authorList>
    </citation>
    <scope>NUCLEOTIDE SEQUENCE [LARGE SCALE GENOMIC DNA]</scope>
    <source>
        <strain evidence="3">cv. Tatra</strain>
        <tissue evidence="2">Young leaves</tissue>
    </source>
</reference>
<dbReference type="AlphaFoldDB" id="A0A2K3M9X3"/>
<evidence type="ECO:0000256" key="1">
    <source>
        <dbReference type="SAM" id="MobiDB-lite"/>
    </source>
</evidence>
<dbReference type="EMBL" id="ASHM01054243">
    <property type="protein sequence ID" value="PNX87585.1"/>
    <property type="molecule type" value="Genomic_DNA"/>
</dbReference>
<feature type="compositionally biased region" description="Basic residues" evidence="1">
    <location>
        <begin position="74"/>
        <end position="86"/>
    </location>
</feature>
<comment type="caution">
    <text evidence="2">The sequence shown here is derived from an EMBL/GenBank/DDBJ whole genome shotgun (WGS) entry which is preliminary data.</text>
</comment>
<keyword evidence="2" id="KW-0808">Transferase</keyword>
<evidence type="ECO:0000313" key="3">
    <source>
        <dbReference type="Proteomes" id="UP000236291"/>
    </source>
</evidence>
<dbReference type="Proteomes" id="UP000236291">
    <property type="component" value="Unassembled WGS sequence"/>
</dbReference>
<reference evidence="2 3" key="2">
    <citation type="journal article" date="2017" name="Front. Plant Sci.">
        <title>Gene Classification and Mining of Molecular Markers Useful in Red Clover (Trifolium pratense) Breeding.</title>
        <authorList>
            <person name="Istvanek J."/>
            <person name="Dluhosova J."/>
            <person name="Dluhos P."/>
            <person name="Patkova L."/>
            <person name="Nedelnik J."/>
            <person name="Repkova J."/>
        </authorList>
    </citation>
    <scope>NUCLEOTIDE SEQUENCE [LARGE SCALE GENOMIC DNA]</scope>
    <source>
        <strain evidence="3">cv. Tatra</strain>
        <tissue evidence="2">Young leaves</tissue>
    </source>
</reference>
<keyword evidence="2" id="KW-0489">Methyltransferase</keyword>
<dbReference type="ExpressionAtlas" id="A0A2K3M9X3">
    <property type="expression patterns" value="baseline"/>
</dbReference>